<organism evidence="1 2">
    <name type="scientific">Arctium lappa</name>
    <name type="common">Greater burdock</name>
    <name type="synonym">Lappa major</name>
    <dbReference type="NCBI Taxonomy" id="4217"/>
    <lineage>
        <taxon>Eukaryota</taxon>
        <taxon>Viridiplantae</taxon>
        <taxon>Streptophyta</taxon>
        <taxon>Embryophyta</taxon>
        <taxon>Tracheophyta</taxon>
        <taxon>Spermatophyta</taxon>
        <taxon>Magnoliopsida</taxon>
        <taxon>eudicotyledons</taxon>
        <taxon>Gunneridae</taxon>
        <taxon>Pentapetalae</taxon>
        <taxon>asterids</taxon>
        <taxon>campanulids</taxon>
        <taxon>Asterales</taxon>
        <taxon>Asteraceae</taxon>
        <taxon>Carduoideae</taxon>
        <taxon>Cardueae</taxon>
        <taxon>Arctiinae</taxon>
        <taxon>Arctium</taxon>
    </lineage>
</organism>
<protein>
    <submittedName>
        <fullName evidence="1">Uncharacterized protein</fullName>
    </submittedName>
</protein>
<dbReference type="EMBL" id="CM042058">
    <property type="protein sequence ID" value="KAI3685885.1"/>
    <property type="molecule type" value="Genomic_DNA"/>
</dbReference>
<accession>A0ACB8YPE1</accession>
<dbReference type="Proteomes" id="UP001055879">
    <property type="component" value="Linkage Group LG12"/>
</dbReference>
<evidence type="ECO:0000313" key="2">
    <source>
        <dbReference type="Proteomes" id="UP001055879"/>
    </source>
</evidence>
<comment type="caution">
    <text evidence="1">The sequence shown here is derived from an EMBL/GenBank/DDBJ whole genome shotgun (WGS) entry which is preliminary data.</text>
</comment>
<reference evidence="2" key="1">
    <citation type="journal article" date="2022" name="Mol. Ecol. Resour.">
        <title>The genomes of chicory, endive, great burdock and yacon provide insights into Asteraceae palaeo-polyploidization history and plant inulin production.</title>
        <authorList>
            <person name="Fan W."/>
            <person name="Wang S."/>
            <person name="Wang H."/>
            <person name="Wang A."/>
            <person name="Jiang F."/>
            <person name="Liu H."/>
            <person name="Zhao H."/>
            <person name="Xu D."/>
            <person name="Zhang Y."/>
        </authorList>
    </citation>
    <scope>NUCLEOTIDE SEQUENCE [LARGE SCALE GENOMIC DNA]</scope>
    <source>
        <strain evidence="2">cv. Niubang</strain>
    </source>
</reference>
<evidence type="ECO:0000313" key="1">
    <source>
        <dbReference type="EMBL" id="KAI3685885.1"/>
    </source>
</evidence>
<keyword evidence="2" id="KW-1185">Reference proteome</keyword>
<proteinExistence type="predicted"/>
<reference evidence="1 2" key="2">
    <citation type="journal article" date="2022" name="Mol. Ecol. Resour.">
        <title>The genomes of chicory, endive, great burdock and yacon provide insights into Asteraceae paleo-polyploidization history and plant inulin production.</title>
        <authorList>
            <person name="Fan W."/>
            <person name="Wang S."/>
            <person name="Wang H."/>
            <person name="Wang A."/>
            <person name="Jiang F."/>
            <person name="Liu H."/>
            <person name="Zhao H."/>
            <person name="Xu D."/>
            <person name="Zhang Y."/>
        </authorList>
    </citation>
    <scope>NUCLEOTIDE SEQUENCE [LARGE SCALE GENOMIC DNA]</scope>
    <source>
        <strain evidence="2">cv. Niubang</strain>
    </source>
</reference>
<name>A0ACB8YPE1_ARCLA</name>
<sequence>MLTFLDHWACPSFFLVEHCHVDHGSLGLLDVIEDKMNIMEMWVQFGSRFVQHVAYSPILGFDTISDEQASLQKHRAITYSRKNDLNDEEVTKTVHMPSFPATNVVPINEGRYDENDEDEEGSIPVPSIISKCGSKPARDGGDEENV</sequence>
<gene>
    <name evidence="1" type="ORF">L6452_35148</name>
</gene>